<reference evidence="3" key="1">
    <citation type="submission" date="2022-11" db="UniProtKB">
        <authorList>
            <consortium name="WormBaseParasite"/>
        </authorList>
    </citation>
    <scope>IDENTIFICATION</scope>
</reference>
<dbReference type="AlphaFoldDB" id="A0A914MNK9"/>
<dbReference type="GO" id="GO:0006897">
    <property type="term" value="P:endocytosis"/>
    <property type="evidence" value="ECO:0007669"/>
    <property type="project" value="TreeGrafter"/>
</dbReference>
<proteinExistence type="predicted"/>
<dbReference type="Pfam" id="PF15019">
    <property type="entry name" value="C9orf72-like"/>
    <property type="match status" value="1"/>
</dbReference>
<sequence length="781" mass="88712">MMEAELFQEITDALREKSNHIFLPVENVCPIQKIVWSSFDYMAGPELKFCWEADYSIKNGNNSTINNSEGIELDNEIETGDGCVSTSDSSYTKNTISSNSAQFEDIDAYNSESFQLASLKFGRNGDSINDFDSKFEISRTQSSTMVESTDSFSHIQSTSGEQLTPQKEKPASPTKISKSSTIDSINKNRKRNENISNGQQQPSSSPSPAMVTSCVDSGIAPTISTESNLSAFLLQEPKENVIYKANNQSCDIQLQKGELLLDAKINGAQEVIEFDGDNYSETSVVEDIPPVRTEIQNNSFITSQIGSSFFSSTYSNPVNTCSSLNDKNSKINEFFQKEAEFFNAEMTPNESNGYWMAIPDEAFVAKHVLAEQIASVQLSSNPVLHKFCIVAARHISFGSYIFATRTENQRFCASPNLAAFTVILPIEKVDWYLQHQPFFQEIFEDIIARFRPAHTVELLDDLVCRCTREFSTFLTTISALERWPLPIQSNISQLRIQQSHLWELNFERINEKSFIARCITATLICRGRCAIVGSNSKEVFKLLMTLCAFTKSQDRLYSLRPYKLPYSPYIRLQAIKRPEIYQFFEQAANAHWPCSLLDIDRGSVIYTGLYQKHRIQKRAEQHFQIFYVIREAMDCGLDIPNIILNDLNQKFLNGGGEFIKNTLETQIVKAERSVIEFLEQICLMPLNRAARISFIDHFHLRLENRAKSLITYIRDISKPSPDDKWGALSGRWSCKTVRRNLNLLHDSTFGIVLAEAERLQPEISEFIVQQTKIAEYPMNKD</sequence>
<feature type="compositionally biased region" description="Low complexity" evidence="1">
    <location>
        <begin position="199"/>
        <end position="208"/>
    </location>
</feature>
<protein>
    <submittedName>
        <fullName evidence="3">Uncharacterized protein</fullName>
    </submittedName>
</protein>
<dbReference type="PANTHER" id="PTHR31855:SF2">
    <property type="entry name" value="GUANINE NUCLEOTIDE EXCHANGE FACTOR C9ORF72"/>
    <property type="match status" value="1"/>
</dbReference>
<dbReference type="PANTHER" id="PTHR31855">
    <property type="entry name" value="GUANINE NUCLEOTIDE EXCHANGE C9ORF72"/>
    <property type="match status" value="1"/>
</dbReference>
<feature type="compositionally biased region" description="Low complexity" evidence="1">
    <location>
        <begin position="171"/>
        <end position="185"/>
    </location>
</feature>
<accession>A0A914MNK9</accession>
<dbReference type="GO" id="GO:0005768">
    <property type="term" value="C:endosome"/>
    <property type="evidence" value="ECO:0007669"/>
    <property type="project" value="TreeGrafter"/>
</dbReference>
<dbReference type="WBParaSite" id="Minc3s02281g29246">
    <property type="protein sequence ID" value="Minc3s02281g29246"/>
    <property type="gene ID" value="Minc3s02281g29246"/>
</dbReference>
<evidence type="ECO:0000256" key="1">
    <source>
        <dbReference type="SAM" id="MobiDB-lite"/>
    </source>
</evidence>
<dbReference type="GO" id="GO:0005776">
    <property type="term" value="C:autophagosome"/>
    <property type="evidence" value="ECO:0007669"/>
    <property type="project" value="TreeGrafter"/>
</dbReference>
<evidence type="ECO:0000313" key="3">
    <source>
        <dbReference type="WBParaSite" id="Minc3s02281g29246"/>
    </source>
</evidence>
<name>A0A914MNK9_MELIC</name>
<keyword evidence="2" id="KW-1185">Reference proteome</keyword>
<dbReference type="GO" id="GO:0005085">
    <property type="term" value="F:guanyl-nucleotide exchange factor activity"/>
    <property type="evidence" value="ECO:0007669"/>
    <property type="project" value="InterPro"/>
</dbReference>
<feature type="region of interest" description="Disordered" evidence="1">
    <location>
        <begin position="142"/>
        <end position="213"/>
    </location>
</feature>
<dbReference type="InterPro" id="IPR027819">
    <property type="entry name" value="C9orf72"/>
</dbReference>
<dbReference type="Proteomes" id="UP000887563">
    <property type="component" value="Unplaced"/>
</dbReference>
<dbReference type="PROSITE" id="PS51835">
    <property type="entry name" value="DENN_C9ORF72"/>
    <property type="match status" value="1"/>
</dbReference>
<dbReference type="GO" id="GO:0006914">
    <property type="term" value="P:autophagy"/>
    <property type="evidence" value="ECO:0007669"/>
    <property type="project" value="TreeGrafter"/>
</dbReference>
<feature type="compositionally biased region" description="Polar residues" evidence="1">
    <location>
        <begin position="142"/>
        <end position="165"/>
    </location>
</feature>
<evidence type="ECO:0000313" key="2">
    <source>
        <dbReference type="Proteomes" id="UP000887563"/>
    </source>
</evidence>
<organism evidence="2 3">
    <name type="scientific">Meloidogyne incognita</name>
    <name type="common">Southern root-knot nematode worm</name>
    <name type="synonym">Oxyuris incognita</name>
    <dbReference type="NCBI Taxonomy" id="6306"/>
    <lineage>
        <taxon>Eukaryota</taxon>
        <taxon>Metazoa</taxon>
        <taxon>Ecdysozoa</taxon>
        <taxon>Nematoda</taxon>
        <taxon>Chromadorea</taxon>
        <taxon>Rhabditida</taxon>
        <taxon>Tylenchina</taxon>
        <taxon>Tylenchomorpha</taxon>
        <taxon>Tylenchoidea</taxon>
        <taxon>Meloidogynidae</taxon>
        <taxon>Meloidogyninae</taxon>
        <taxon>Meloidogyne</taxon>
        <taxon>Meloidogyne incognita group</taxon>
    </lineage>
</organism>